<dbReference type="RefSeq" id="WP_142934385.1">
    <property type="nucleotide sequence ID" value="NZ_FXTM01000005.1"/>
</dbReference>
<dbReference type="InterPro" id="IPR024930">
    <property type="entry name" value="Skp_dom_sf"/>
</dbReference>
<keyword evidence="2" id="KW-0732">Signal</keyword>
<dbReference type="PANTHER" id="PTHR35089">
    <property type="entry name" value="CHAPERONE PROTEIN SKP"/>
    <property type="match status" value="1"/>
</dbReference>
<dbReference type="EMBL" id="FXTM01000005">
    <property type="protein sequence ID" value="SMO45687.1"/>
    <property type="molecule type" value="Genomic_DNA"/>
</dbReference>
<dbReference type="InterPro" id="IPR005632">
    <property type="entry name" value="Chaperone_Skp"/>
</dbReference>
<dbReference type="SUPFAM" id="SSF111384">
    <property type="entry name" value="OmpH-like"/>
    <property type="match status" value="1"/>
</dbReference>
<gene>
    <name evidence="4" type="ORF">SAMN06269117_10533</name>
</gene>
<keyword evidence="5" id="KW-1185">Reference proteome</keyword>
<dbReference type="GO" id="GO:0005829">
    <property type="term" value="C:cytosol"/>
    <property type="evidence" value="ECO:0007669"/>
    <property type="project" value="TreeGrafter"/>
</dbReference>
<feature type="coiled-coil region" evidence="3">
    <location>
        <begin position="56"/>
        <end position="125"/>
    </location>
</feature>
<evidence type="ECO:0000256" key="3">
    <source>
        <dbReference type="SAM" id="Coils"/>
    </source>
</evidence>
<proteinExistence type="inferred from homology"/>
<evidence type="ECO:0000313" key="5">
    <source>
        <dbReference type="Proteomes" id="UP000317315"/>
    </source>
</evidence>
<evidence type="ECO:0000256" key="1">
    <source>
        <dbReference type="ARBA" id="ARBA00009091"/>
    </source>
</evidence>
<dbReference type="OrthoDB" id="15004at2"/>
<dbReference type="Proteomes" id="UP000317315">
    <property type="component" value="Unassembled WGS sequence"/>
</dbReference>
<sequence>MRKGLLTVTALLLATFVNPNISLSAEKKNLNVKNFAVYYVDMQKIINESNKGKQAKSLIESKINQAKSKIEKMRKEIEKIKQELQSPVLSKQEKEKKEDLLQQKIRDLQRFQQDAQMEVANLERKYTTEIIKEVVKLIQNYRKEKNIPMIVEVREAGVIAADEKYDLTDRIIKLYNEQAGK</sequence>
<comment type="similarity">
    <text evidence="1">Belongs to the Skp family.</text>
</comment>
<dbReference type="Pfam" id="PF03938">
    <property type="entry name" value="OmpH"/>
    <property type="match status" value="1"/>
</dbReference>
<dbReference type="GO" id="GO:0050821">
    <property type="term" value="P:protein stabilization"/>
    <property type="evidence" value="ECO:0007669"/>
    <property type="project" value="TreeGrafter"/>
</dbReference>
<dbReference type="PANTHER" id="PTHR35089:SF1">
    <property type="entry name" value="CHAPERONE PROTEIN SKP"/>
    <property type="match status" value="1"/>
</dbReference>
<organism evidence="4 5">
    <name type="scientific">Balnearium lithotrophicum</name>
    <dbReference type="NCBI Taxonomy" id="223788"/>
    <lineage>
        <taxon>Bacteria</taxon>
        <taxon>Pseudomonadati</taxon>
        <taxon>Aquificota</taxon>
        <taxon>Aquificia</taxon>
        <taxon>Desulfurobacteriales</taxon>
        <taxon>Desulfurobacteriaceae</taxon>
        <taxon>Balnearium</taxon>
    </lineage>
</organism>
<protein>
    <submittedName>
        <fullName evidence="4">Periplasmic chaperone for outer membrane proteins Skp</fullName>
    </submittedName>
</protein>
<dbReference type="Gene3D" id="3.30.910.20">
    <property type="entry name" value="Skp domain"/>
    <property type="match status" value="1"/>
</dbReference>
<evidence type="ECO:0000313" key="4">
    <source>
        <dbReference type="EMBL" id="SMO45687.1"/>
    </source>
</evidence>
<dbReference type="GO" id="GO:0051082">
    <property type="term" value="F:unfolded protein binding"/>
    <property type="evidence" value="ECO:0007669"/>
    <property type="project" value="InterPro"/>
</dbReference>
<accession>A0A521BF08</accession>
<keyword evidence="3" id="KW-0175">Coiled coil</keyword>
<dbReference type="SMART" id="SM00935">
    <property type="entry name" value="OmpH"/>
    <property type="match status" value="1"/>
</dbReference>
<dbReference type="AlphaFoldDB" id="A0A521BF08"/>
<reference evidence="4 5" key="1">
    <citation type="submission" date="2017-05" db="EMBL/GenBank/DDBJ databases">
        <authorList>
            <person name="Varghese N."/>
            <person name="Submissions S."/>
        </authorList>
    </citation>
    <scope>NUCLEOTIDE SEQUENCE [LARGE SCALE GENOMIC DNA]</scope>
    <source>
        <strain evidence="4 5">DSM 16304</strain>
    </source>
</reference>
<name>A0A521BF08_9BACT</name>
<evidence type="ECO:0000256" key="2">
    <source>
        <dbReference type="ARBA" id="ARBA00022729"/>
    </source>
</evidence>